<organism evidence="1 2">
    <name type="scientific">Crystallibacter crystallopoietes</name>
    <dbReference type="NCBI Taxonomy" id="37928"/>
    <lineage>
        <taxon>Bacteria</taxon>
        <taxon>Bacillati</taxon>
        <taxon>Actinomycetota</taxon>
        <taxon>Actinomycetes</taxon>
        <taxon>Micrococcales</taxon>
        <taxon>Micrococcaceae</taxon>
        <taxon>Crystallibacter</taxon>
    </lineage>
</organism>
<proteinExistence type="predicted"/>
<name>A0A1H0ZBZ6_9MICC</name>
<reference evidence="1 2" key="1">
    <citation type="submission" date="2016-10" db="EMBL/GenBank/DDBJ databases">
        <authorList>
            <person name="de Groot N.N."/>
        </authorList>
    </citation>
    <scope>NUCLEOTIDE SEQUENCE [LARGE SCALE GENOMIC DNA]</scope>
    <source>
        <strain evidence="1 2">DSM 20117</strain>
    </source>
</reference>
<sequence length="36" mass="4114">MEIKEIEAEGVDYAEAKIALEQQIPEGWRLIQVLTV</sequence>
<dbReference type="EMBL" id="FNKH01000002">
    <property type="protein sequence ID" value="SDQ24930.1"/>
    <property type="molecule type" value="Genomic_DNA"/>
</dbReference>
<keyword evidence="2" id="KW-1185">Reference proteome</keyword>
<protein>
    <submittedName>
        <fullName evidence="1">Uncharacterized protein</fullName>
    </submittedName>
</protein>
<dbReference type="Proteomes" id="UP000181917">
    <property type="component" value="Unassembled WGS sequence"/>
</dbReference>
<gene>
    <name evidence="1" type="ORF">SAMN04489742_0260</name>
</gene>
<evidence type="ECO:0000313" key="1">
    <source>
        <dbReference type="EMBL" id="SDQ24930.1"/>
    </source>
</evidence>
<evidence type="ECO:0000313" key="2">
    <source>
        <dbReference type="Proteomes" id="UP000181917"/>
    </source>
</evidence>
<accession>A0A1H0ZBZ6</accession>
<dbReference type="AlphaFoldDB" id="A0A1H0ZBZ6"/>